<dbReference type="Proteomes" id="UP000299102">
    <property type="component" value="Unassembled WGS sequence"/>
</dbReference>
<dbReference type="PANTHER" id="PTHR24289:SF1">
    <property type="entry name" value="STEROID 17-ALPHA-HYDROXYLASE_17,20 LYASE"/>
    <property type="match status" value="1"/>
</dbReference>
<comment type="caution">
    <text evidence="8">The sequence shown here is derived from an EMBL/GenBank/DDBJ whole genome shotgun (WGS) entry which is preliminary data.</text>
</comment>
<comment type="similarity">
    <text evidence="1">Belongs to the cytochrome P450 family.</text>
</comment>
<keyword evidence="4" id="KW-0560">Oxidoreductase</keyword>
<evidence type="ECO:0000256" key="6">
    <source>
        <dbReference type="ARBA" id="ARBA00023033"/>
    </source>
</evidence>
<dbReference type="SUPFAM" id="SSF48264">
    <property type="entry name" value="Cytochrome P450"/>
    <property type="match status" value="1"/>
</dbReference>
<protein>
    <submittedName>
        <fullName evidence="8">Cytochrome P450 4g15</fullName>
    </submittedName>
</protein>
<dbReference type="InterPro" id="IPR036396">
    <property type="entry name" value="Cyt_P450_sf"/>
</dbReference>
<dbReference type="STRING" id="151549.A0A4C1SF43"/>
<feature type="transmembrane region" description="Helical" evidence="7">
    <location>
        <begin position="133"/>
        <end position="150"/>
    </location>
</feature>
<evidence type="ECO:0000256" key="2">
    <source>
        <dbReference type="ARBA" id="ARBA00022617"/>
    </source>
</evidence>
<dbReference type="GO" id="GO:0020037">
    <property type="term" value="F:heme binding"/>
    <property type="evidence" value="ECO:0007669"/>
    <property type="project" value="InterPro"/>
</dbReference>
<keyword evidence="9" id="KW-1185">Reference proteome</keyword>
<dbReference type="GO" id="GO:0016705">
    <property type="term" value="F:oxidoreductase activity, acting on paired donors, with incorporation or reduction of molecular oxygen"/>
    <property type="evidence" value="ECO:0007669"/>
    <property type="project" value="InterPro"/>
</dbReference>
<keyword evidence="6" id="KW-0503">Monooxygenase</keyword>
<evidence type="ECO:0000313" key="8">
    <source>
        <dbReference type="EMBL" id="GBP00705.1"/>
    </source>
</evidence>
<dbReference type="GO" id="GO:0004497">
    <property type="term" value="F:monooxygenase activity"/>
    <property type="evidence" value="ECO:0007669"/>
    <property type="project" value="UniProtKB-KW"/>
</dbReference>
<keyword evidence="7" id="KW-1133">Transmembrane helix</keyword>
<dbReference type="EMBL" id="BGZK01000006">
    <property type="protein sequence ID" value="GBP00705.1"/>
    <property type="molecule type" value="Genomic_DNA"/>
</dbReference>
<dbReference type="Pfam" id="PF00067">
    <property type="entry name" value="p450"/>
    <property type="match status" value="1"/>
</dbReference>
<dbReference type="PANTHER" id="PTHR24289">
    <property type="entry name" value="STEROID 17-ALPHA-HYDROXYLASE/17,20 LYASE"/>
    <property type="match status" value="1"/>
</dbReference>
<dbReference type="Gene3D" id="1.10.630.10">
    <property type="entry name" value="Cytochrome P450"/>
    <property type="match status" value="1"/>
</dbReference>
<gene>
    <name evidence="8" type="primary">Cyp4g15</name>
    <name evidence="8" type="ORF">EVAR_76948_1</name>
</gene>
<dbReference type="InterPro" id="IPR001128">
    <property type="entry name" value="Cyt_P450"/>
</dbReference>
<evidence type="ECO:0000256" key="7">
    <source>
        <dbReference type="SAM" id="Phobius"/>
    </source>
</evidence>
<dbReference type="OrthoDB" id="6692864at2759"/>
<name>A0A4C1SF43_EUMVA</name>
<evidence type="ECO:0000256" key="4">
    <source>
        <dbReference type="ARBA" id="ARBA00023002"/>
    </source>
</evidence>
<keyword evidence="3" id="KW-0479">Metal-binding</keyword>
<keyword evidence="5" id="KW-0408">Iron</keyword>
<keyword evidence="2" id="KW-0349">Heme</keyword>
<evidence type="ECO:0000313" key="9">
    <source>
        <dbReference type="Proteomes" id="UP000299102"/>
    </source>
</evidence>
<accession>A0A4C1SF43</accession>
<keyword evidence="7" id="KW-0812">Transmembrane</keyword>
<keyword evidence="7" id="KW-0472">Membrane</keyword>
<reference evidence="8 9" key="1">
    <citation type="journal article" date="2019" name="Commun. Biol.">
        <title>The bagworm genome reveals a unique fibroin gene that provides high tensile strength.</title>
        <authorList>
            <person name="Kono N."/>
            <person name="Nakamura H."/>
            <person name="Ohtoshi R."/>
            <person name="Tomita M."/>
            <person name="Numata K."/>
            <person name="Arakawa K."/>
        </authorList>
    </citation>
    <scope>NUCLEOTIDE SEQUENCE [LARGE SCALE GENOMIC DNA]</scope>
</reference>
<sequence>MSDAEKRVTYQQIRISSGIGMNQVHKIFYGYLAVRKLCTRWILRNLSDAQKLRPINWCREMMQRFAWMTGMLCKTGLQAILDIKFETNHFVSLKAMANFPRHSGFIAFFNQIMNEMLKVCMIMRTLRRRVSRMWSLIILAGTAIALWLHWRYRNRHLLEFASRLPGPKPLPVIGNALYFMCQPEELINVIRKLIDSYGDVLRFWLGPDLNVIVTDPDDLKILLTSPKVSQKGPQYKYMANVLGGGILSGSGHAWRRHRKIALPNYGKRAIESYENLFHAEISYLLQKIGKIPKGQEYNIYVDIVNTTSYTVCLLYTDFRCTCSVVRWPPAARSPRTVSDDITLPYV</sequence>
<proteinExistence type="inferred from homology"/>
<organism evidence="8 9">
    <name type="scientific">Eumeta variegata</name>
    <name type="common">Bagworm moth</name>
    <name type="synonym">Eumeta japonica</name>
    <dbReference type="NCBI Taxonomy" id="151549"/>
    <lineage>
        <taxon>Eukaryota</taxon>
        <taxon>Metazoa</taxon>
        <taxon>Ecdysozoa</taxon>
        <taxon>Arthropoda</taxon>
        <taxon>Hexapoda</taxon>
        <taxon>Insecta</taxon>
        <taxon>Pterygota</taxon>
        <taxon>Neoptera</taxon>
        <taxon>Endopterygota</taxon>
        <taxon>Lepidoptera</taxon>
        <taxon>Glossata</taxon>
        <taxon>Ditrysia</taxon>
        <taxon>Tineoidea</taxon>
        <taxon>Psychidae</taxon>
        <taxon>Oiketicinae</taxon>
        <taxon>Eumeta</taxon>
    </lineage>
</organism>
<evidence type="ECO:0000256" key="3">
    <source>
        <dbReference type="ARBA" id="ARBA00022723"/>
    </source>
</evidence>
<evidence type="ECO:0000256" key="5">
    <source>
        <dbReference type="ARBA" id="ARBA00023004"/>
    </source>
</evidence>
<dbReference type="AlphaFoldDB" id="A0A4C1SF43"/>
<evidence type="ECO:0000256" key="1">
    <source>
        <dbReference type="ARBA" id="ARBA00010617"/>
    </source>
</evidence>
<dbReference type="GO" id="GO:0005506">
    <property type="term" value="F:iron ion binding"/>
    <property type="evidence" value="ECO:0007669"/>
    <property type="project" value="InterPro"/>
</dbReference>